<organism evidence="1 2">
    <name type="scientific">Cyanobacterium stanieri LEGE 03274</name>
    <dbReference type="NCBI Taxonomy" id="1828756"/>
    <lineage>
        <taxon>Bacteria</taxon>
        <taxon>Bacillati</taxon>
        <taxon>Cyanobacteriota</taxon>
        <taxon>Cyanophyceae</taxon>
        <taxon>Oscillatoriophycideae</taxon>
        <taxon>Chroococcales</taxon>
        <taxon>Geminocystaceae</taxon>
        <taxon>Cyanobacterium</taxon>
    </lineage>
</organism>
<dbReference type="RefSeq" id="WP_193801169.1">
    <property type="nucleotide sequence ID" value="NZ_JADEWC010000021.1"/>
</dbReference>
<comment type="caution">
    <text evidence="1">The sequence shown here is derived from an EMBL/GenBank/DDBJ whole genome shotgun (WGS) entry which is preliminary data.</text>
</comment>
<dbReference type="SUPFAM" id="SSF56112">
    <property type="entry name" value="Protein kinase-like (PK-like)"/>
    <property type="match status" value="1"/>
</dbReference>
<evidence type="ECO:0000313" key="1">
    <source>
        <dbReference type="EMBL" id="MBE9223030.1"/>
    </source>
</evidence>
<sequence length="222" mass="25875">MDQILPQQLMESIYQQLLPNIQIESISPFNPVQVNYLPKPWETLGSGNYAAVVYHPHYSDLAVKVYAPGRSGYKEEVEVYRRLGSHPAFSECLYANDNFLVLKRLYGTTLYDCINLGLYIPQQVIEDIDQALIYAQSRGLHPNDVHGRNIMMFNGRGFVIDISDFLEQEVCSKWNDLKRAYYIIYRPIIAPLRLRFSYSVLDIVRKCYRCLNSFRKTFNQIN</sequence>
<dbReference type="InterPro" id="IPR011009">
    <property type="entry name" value="Kinase-like_dom_sf"/>
</dbReference>
<dbReference type="InterPro" id="IPR052396">
    <property type="entry name" value="Meiotic_Drive_Suppr_Kinase"/>
</dbReference>
<keyword evidence="1" id="KW-0418">Kinase</keyword>
<proteinExistence type="predicted"/>
<dbReference type="EMBL" id="JADEWC010000021">
    <property type="protein sequence ID" value="MBE9223030.1"/>
    <property type="molecule type" value="Genomic_DNA"/>
</dbReference>
<reference evidence="1 2" key="1">
    <citation type="submission" date="2020-10" db="EMBL/GenBank/DDBJ databases">
        <authorList>
            <person name="Castelo-Branco R."/>
            <person name="Eusebio N."/>
            <person name="Adriana R."/>
            <person name="Vieira A."/>
            <person name="Brugerolle De Fraissinette N."/>
            <person name="Rezende De Castro R."/>
            <person name="Schneider M.P."/>
            <person name="Vasconcelos V."/>
            <person name="Leao P.N."/>
        </authorList>
    </citation>
    <scope>NUCLEOTIDE SEQUENCE [LARGE SCALE GENOMIC DNA]</scope>
    <source>
        <strain evidence="1 2">LEGE 03274</strain>
    </source>
</reference>
<keyword evidence="1" id="KW-0723">Serine/threonine-protein kinase</keyword>
<dbReference type="PANTHER" id="PTHR37171">
    <property type="entry name" value="SERINE/THREONINE-PROTEIN KINASE YRZF-RELATED"/>
    <property type="match status" value="1"/>
</dbReference>
<protein>
    <submittedName>
        <fullName evidence="1">Serine/threonine protein kinase</fullName>
    </submittedName>
</protein>
<accession>A0ABR9V556</accession>
<gene>
    <name evidence="1" type="ORF">IQ215_10020</name>
</gene>
<keyword evidence="2" id="KW-1185">Reference proteome</keyword>
<name>A0ABR9V556_9CHRO</name>
<evidence type="ECO:0000313" key="2">
    <source>
        <dbReference type="Proteomes" id="UP000654604"/>
    </source>
</evidence>
<dbReference type="GO" id="GO:0004674">
    <property type="term" value="F:protein serine/threonine kinase activity"/>
    <property type="evidence" value="ECO:0007669"/>
    <property type="project" value="UniProtKB-KW"/>
</dbReference>
<dbReference type="PANTHER" id="PTHR37171:SF1">
    <property type="entry name" value="SERINE_THREONINE-PROTEIN KINASE YRZF-RELATED"/>
    <property type="match status" value="1"/>
</dbReference>
<dbReference type="Proteomes" id="UP000654604">
    <property type="component" value="Unassembled WGS sequence"/>
</dbReference>
<keyword evidence="1" id="KW-0808">Transferase</keyword>
<dbReference type="Gene3D" id="1.10.510.10">
    <property type="entry name" value="Transferase(Phosphotransferase) domain 1"/>
    <property type="match status" value="1"/>
</dbReference>